<dbReference type="RefSeq" id="WP_264501873.1">
    <property type="nucleotide sequence ID" value="NZ_JAPDDS010000007.1"/>
</dbReference>
<dbReference type="PANTHER" id="PTHR44379:SF2">
    <property type="entry name" value="BLR6218 PROTEIN"/>
    <property type="match status" value="1"/>
</dbReference>
<dbReference type="InterPro" id="IPR036010">
    <property type="entry name" value="2Fe-2S_ferredoxin-like_sf"/>
</dbReference>
<evidence type="ECO:0000256" key="3">
    <source>
        <dbReference type="ARBA" id="ARBA00023002"/>
    </source>
</evidence>
<keyword evidence="1" id="KW-0001">2Fe-2S</keyword>
<dbReference type="Gene3D" id="1.10.150.120">
    <property type="entry name" value="[2Fe-2S]-binding domain"/>
    <property type="match status" value="1"/>
</dbReference>
<evidence type="ECO:0000256" key="4">
    <source>
        <dbReference type="ARBA" id="ARBA00023004"/>
    </source>
</evidence>
<proteinExistence type="predicted"/>
<evidence type="ECO:0000256" key="1">
    <source>
        <dbReference type="ARBA" id="ARBA00022714"/>
    </source>
</evidence>
<dbReference type="PANTHER" id="PTHR44379">
    <property type="entry name" value="OXIDOREDUCTASE WITH IRON-SULFUR SUBUNIT"/>
    <property type="match status" value="1"/>
</dbReference>
<name>A0ABT3FQQ3_9BACT</name>
<keyword evidence="4" id="KW-0408">Iron</keyword>
<dbReference type="InterPro" id="IPR002888">
    <property type="entry name" value="2Fe-2S-bd"/>
</dbReference>
<evidence type="ECO:0000313" key="8">
    <source>
        <dbReference type="Proteomes" id="UP001207930"/>
    </source>
</evidence>
<gene>
    <name evidence="7" type="ORF">OKA04_14345</name>
</gene>
<dbReference type="Proteomes" id="UP001207930">
    <property type="component" value="Unassembled WGS sequence"/>
</dbReference>
<dbReference type="PROSITE" id="PS51085">
    <property type="entry name" value="2FE2S_FER_2"/>
    <property type="match status" value="1"/>
</dbReference>
<dbReference type="CDD" id="cd00207">
    <property type="entry name" value="fer2"/>
    <property type="match status" value="1"/>
</dbReference>
<dbReference type="InterPro" id="IPR012675">
    <property type="entry name" value="Beta-grasp_dom_sf"/>
</dbReference>
<evidence type="ECO:0000256" key="5">
    <source>
        <dbReference type="ARBA" id="ARBA00023014"/>
    </source>
</evidence>
<keyword evidence="5" id="KW-0411">Iron-sulfur</keyword>
<sequence>MATISRLHINGRDVPLDADGERPLLGILRDELGLTGCKPGCGEGQCGACTVLVDGKPVRSCLTPVGSVGKGKVRTIEGLAEGDTLHPVQQAFLDADALQCGYCTCGMILSAVALLEKHPEPTEAQFLEAMDGNICRCGVYNNIRAAVKKASETLASR</sequence>
<protein>
    <submittedName>
        <fullName evidence="7">(2Fe-2S)-binding protein</fullName>
    </submittedName>
</protein>
<dbReference type="SUPFAM" id="SSF54292">
    <property type="entry name" value="2Fe-2S ferredoxin-like"/>
    <property type="match status" value="1"/>
</dbReference>
<accession>A0ABT3FQQ3</accession>
<dbReference type="SUPFAM" id="SSF47741">
    <property type="entry name" value="CO dehydrogenase ISP C-domain like"/>
    <property type="match status" value="1"/>
</dbReference>
<dbReference type="InterPro" id="IPR006058">
    <property type="entry name" value="2Fe2S_fd_BS"/>
</dbReference>
<dbReference type="EMBL" id="JAPDDS010000007">
    <property type="protein sequence ID" value="MCW1885916.1"/>
    <property type="molecule type" value="Genomic_DNA"/>
</dbReference>
<reference evidence="7 8" key="1">
    <citation type="submission" date="2022-10" db="EMBL/GenBank/DDBJ databases">
        <title>Luteolibacter flavescens strain MCCC 1K03193, whole genome shotgun sequencing project.</title>
        <authorList>
            <person name="Zhao G."/>
            <person name="Shen L."/>
        </authorList>
    </citation>
    <scope>NUCLEOTIDE SEQUENCE [LARGE SCALE GENOMIC DNA]</scope>
    <source>
        <strain evidence="7 8">MCCC 1K03193</strain>
    </source>
</reference>
<dbReference type="Pfam" id="PF01799">
    <property type="entry name" value="Fer2_2"/>
    <property type="match status" value="1"/>
</dbReference>
<dbReference type="PROSITE" id="PS00197">
    <property type="entry name" value="2FE2S_FER_1"/>
    <property type="match status" value="1"/>
</dbReference>
<keyword evidence="2" id="KW-0479">Metal-binding</keyword>
<organism evidence="7 8">
    <name type="scientific">Luteolibacter flavescens</name>
    <dbReference type="NCBI Taxonomy" id="1859460"/>
    <lineage>
        <taxon>Bacteria</taxon>
        <taxon>Pseudomonadati</taxon>
        <taxon>Verrucomicrobiota</taxon>
        <taxon>Verrucomicrobiia</taxon>
        <taxon>Verrucomicrobiales</taxon>
        <taxon>Verrucomicrobiaceae</taxon>
        <taxon>Luteolibacter</taxon>
    </lineage>
</organism>
<evidence type="ECO:0000256" key="2">
    <source>
        <dbReference type="ARBA" id="ARBA00022723"/>
    </source>
</evidence>
<evidence type="ECO:0000259" key="6">
    <source>
        <dbReference type="PROSITE" id="PS51085"/>
    </source>
</evidence>
<dbReference type="InterPro" id="IPR036884">
    <property type="entry name" value="2Fe-2S-bd_dom_sf"/>
</dbReference>
<dbReference type="InterPro" id="IPR051452">
    <property type="entry name" value="Diverse_Oxidoreductases"/>
</dbReference>
<keyword evidence="8" id="KW-1185">Reference proteome</keyword>
<feature type="domain" description="2Fe-2S ferredoxin-type" evidence="6">
    <location>
        <begin position="5"/>
        <end position="79"/>
    </location>
</feature>
<dbReference type="Gene3D" id="3.10.20.30">
    <property type="match status" value="1"/>
</dbReference>
<comment type="caution">
    <text evidence="7">The sequence shown here is derived from an EMBL/GenBank/DDBJ whole genome shotgun (WGS) entry which is preliminary data.</text>
</comment>
<keyword evidence="3" id="KW-0560">Oxidoreductase</keyword>
<dbReference type="InterPro" id="IPR001041">
    <property type="entry name" value="2Fe-2S_ferredoxin-type"/>
</dbReference>
<evidence type="ECO:0000313" key="7">
    <source>
        <dbReference type="EMBL" id="MCW1885916.1"/>
    </source>
</evidence>
<dbReference type="Pfam" id="PF00111">
    <property type="entry name" value="Fer2"/>
    <property type="match status" value="1"/>
</dbReference>